<keyword evidence="7" id="KW-0833">Ubl conjugation pathway</keyword>
<evidence type="ECO:0000259" key="12">
    <source>
        <dbReference type="PROSITE" id="PS51873"/>
    </source>
</evidence>
<accession>A0AAD5BI47</accession>
<evidence type="ECO:0000256" key="3">
    <source>
        <dbReference type="ARBA" id="ARBA00022679"/>
    </source>
</evidence>
<dbReference type="GO" id="GO:0016567">
    <property type="term" value="P:protein ubiquitination"/>
    <property type="evidence" value="ECO:0007669"/>
    <property type="project" value="InterPro"/>
</dbReference>
<evidence type="ECO:0000256" key="2">
    <source>
        <dbReference type="ARBA" id="ARBA00012251"/>
    </source>
</evidence>
<dbReference type="Pfam" id="PF01485">
    <property type="entry name" value="IBR"/>
    <property type="match status" value="1"/>
</dbReference>
<dbReference type="PROSITE" id="PS50089">
    <property type="entry name" value="ZF_RING_2"/>
    <property type="match status" value="1"/>
</dbReference>
<dbReference type="InterPro" id="IPR002867">
    <property type="entry name" value="IBR_dom"/>
</dbReference>
<dbReference type="GO" id="GO:0008270">
    <property type="term" value="F:zinc ion binding"/>
    <property type="evidence" value="ECO:0007669"/>
    <property type="project" value="UniProtKB-KW"/>
</dbReference>
<evidence type="ECO:0000313" key="14">
    <source>
        <dbReference type="Proteomes" id="UP001204833"/>
    </source>
</evidence>
<feature type="region of interest" description="Disordered" evidence="10">
    <location>
        <begin position="1"/>
        <end position="68"/>
    </location>
</feature>
<feature type="compositionally biased region" description="Acidic residues" evidence="10">
    <location>
        <begin position="8"/>
        <end position="57"/>
    </location>
</feature>
<dbReference type="GO" id="GO:0061630">
    <property type="term" value="F:ubiquitin protein ligase activity"/>
    <property type="evidence" value="ECO:0007669"/>
    <property type="project" value="UniProtKB-EC"/>
</dbReference>
<name>A0AAD5BI47_9ASCO</name>
<dbReference type="InterPro" id="IPR001841">
    <property type="entry name" value="Znf_RING"/>
</dbReference>
<proteinExistence type="predicted"/>
<dbReference type="AlphaFoldDB" id="A0AAD5BI47"/>
<dbReference type="Gene3D" id="3.30.40.10">
    <property type="entry name" value="Zinc/RING finger domain, C3HC4 (zinc finger)"/>
    <property type="match status" value="1"/>
</dbReference>
<evidence type="ECO:0000256" key="9">
    <source>
        <dbReference type="PROSITE-ProRule" id="PRU00175"/>
    </source>
</evidence>
<reference evidence="13 14" key="1">
    <citation type="journal article" date="2022" name="DNA Res.">
        <title>Genome analysis of five recently described species of the CUG-Ser clade uncovers Candida theae as a new hybrid lineage with pathogenic potential in the Candida parapsilosis species complex.</title>
        <authorList>
            <person name="Mixao V."/>
            <person name="Del Olmo V."/>
            <person name="Hegedusova E."/>
            <person name="Saus E."/>
            <person name="Pryszcz L."/>
            <person name="Cillingova A."/>
            <person name="Nosek J."/>
            <person name="Gabaldon T."/>
        </authorList>
    </citation>
    <scope>NUCLEOTIDE SEQUENCE [LARGE SCALE GENOMIC DNA]</scope>
    <source>
        <strain evidence="13 14">CBS 12239</strain>
    </source>
</reference>
<evidence type="ECO:0000259" key="11">
    <source>
        <dbReference type="PROSITE" id="PS50089"/>
    </source>
</evidence>
<dbReference type="EC" id="2.3.2.31" evidence="2"/>
<dbReference type="FunFam" id="1.20.120.1750:FF:000007">
    <property type="entry name" value="RBR-type E3 ubiquitin transferase"/>
    <property type="match status" value="1"/>
</dbReference>
<keyword evidence="4" id="KW-0479">Metal-binding</keyword>
<protein>
    <recommendedName>
        <fullName evidence="2">RBR-type E3 ubiquitin transferase</fullName>
        <ecNumber evidence="2">2.3.2.31</ecNumber>
    </recommendedName>
</protein>
<evidence type="ECO:0000256" key="7">
    <source>
        <dbReference type="ARBA" id="ARBA00022786"/>
    </source>
</evidence>
<dbReference type="SMART" id="SM00647">
    <property type="entry name" value="IBR"/>
    <property type="match status" value="2"/>
</dbReference>
<dbReference type="PROSITE" id="PS51873">
    <property type="entry name" value="TRIAD"/>
    <property type="match status" value="1"/>
</dbReference>
<dbReference type="PANTHER" id="PTHR11685">
    <property type="entry name" value="RBR FAMILY RING FINGER AND IBR DOMAIN-CONTAINING"/>
    <property type="match status" value="1"/>
</dbReference>
<dbReference type="Gene3D" id="1.20.120.1750">
    <property type="match status" value="1"/>
</dbReference>
<evidence type="ECO:0000256" key="5">
    <source>
        <dbReference type="ARBA" id="ARBA00022737"/>
    </source>
</evidence>
<keyword evidence="3" id="KW-0808">Transferase</keyword>
<dbReference type="Proteomes" id="UP001204833">
    <property type="component" value="Unassembled WGS sequence"/>
</dbReference>
<dbReference type="InterPro" id="IPR047556">
    <property type="entry name" value="Rcat_RBR_TRIAD1"/>
</dbReference>
<evidence type="ECO:0000256" key="8">
    <source>
        <dbReference type="ARBA" id="ARBA00022833"/>
    </source>
</evidence>
<dbReference type="InterPro" id="IPR013083">
    <property type="entry name" value="Znf_RING/FYVE/PHD"/>
</dbReference>
<evidence type="ECO:0000256" key="1">
    <source>
        <dbReference type="ARBA" id="ARBA00001798"/>
    </source>
</evidence>
<keyword evidence="8" id="KW-0862">Zinc</keyword>
<dbReference type="EMBL" id="JAIHNG010000049">
    <property type="protein sequence ID" value="KAI5964014.1"/>
    <property type="molecule type" value="Genomic_DNA"/>
</dbReference>
<dbReference type="Pfam" id="PF19422">
    <property type="entry name" value="Ariadne"/>
    <property type="match status" value="1"/>
</dbReference>
<evidence type="ECO:0000256" key="4">
    <source>
        <dbReference type="ARBA" id="ARBA00022723"/>
    </source>
</evidence>
<comment type="catalytic activity">
    <reaction evidence="1">
        <text>[E2 ubiquitin-conjugating enzyme]-S-ubiquitinyl-L-cysteine + [acceptor protein]-L-lysine = [E2 ubiquitin-conjugating enzyme]-L-cysteine + [acceptor protein]-N(6)-ubiquitinyl-L-lysine.</text>
        <dbReference type="EC" id="2.3.2.31"/>
    </reaction>
</comment>
<dbReference type="InterPro" id="IPR031127">
    <property type="entry name" value="E3_UB_ligase_RBR"/>
</dbReference>
<sequence>MTKRDISSSDEEDEIQPDDYDDFEFVDSDEEELDGAEEEEYGEESDISFESDDGELFDGEKSLTTPQSKTIDDSVSIGYNGTAYHAWSMDNFIQTHFLNSLKKLQNFNLEGCSDNDLLTMLYVKKWQSDVVLDAYFGDKNNFMEQCGLPCKSNNTFETVEDFTCFICCDTYESTQVYSLTCKHQFCIQCYYQYIMNEINNGRLITCIDPSCKYTIPFQDIARIIAIVEADKTLIVAEKPLRENPMLITAVREWVDTRNTFKWCPATDCASFTEIADISSIKDGTGSIDLTLIPIVGCAERHEFCFDCNYENHLPCPCWLVKAWVKKCEDDSETANWLDAHTHSCPKCHTSIEKNGGCNHMTCRKCKHEFCWICFGDWSSHSNNYSCNRFPDNAKEDTARKNKSRATLERYLHFYKRYAIHESSMKGDLKTLQKIDDVTKLYMEEVRKKGQHNLSWNDVQFLPDAMRALQNGRKTLKWTYCFAFYLVKSNFSEIFETNQDFLNKTVEDLSEVFEKIIAIDKPDKVETILEKKKDIINLAEFVNMRRKTLVKSAEENLKNKLLRLEPV</sequence>
<dbReference type="GeneID" id="76149184"/>
<evidence type="ECO:0000313" key="13">
    <source>
        <dbReference type="EMBL" id="KAI5964014.1"/>
    </source>
</evidence>
<keyword evidence="5" id="KW-0677">Repeat</keyword>
<dbReference type="Pfam" id="PF22191">
    <property type="entry name" value="IBR_1"/>
    <property type="match status" value="1"/>
</dbReference>
<comment type="caution">
    <text evidence="13">The sequence shown here is derived from an EMBL/GenBank/DDBJ whole genome shotgun (WGS) entry which is preliminary data.</text>
</comment>
<dbReference type="InterPro" id="IPR044066">
    <property type="entry name" value="TRIAD_supradom"/>
</dbReference>
<organism evidence="13 14">
    <name type="scientific">Candida theae</name>
    <dbReference type="NCBI Taxonomy" id="1198502"/>
    <lineage>
        <taxon>Eukaryota</taxon>
        <taxon>Fungi</taxon>
        <taxon>Dikarya</taxon>
        <taxon>Ascomycota</taxon>
        <taxon>Saccharomycotina</taxon>
        <taxon>Pichiomycetes</taxon>
        <taxon>Debaryomycetaceae</taxon>
        <taxon>Candida/Lodderomyces clade</taxon>
        <taxon>Candida</taxon>
    </lineage>
</organism>
<evidence type="ECO:0000256" key="6">
    <source>
        <dbReference type="ARBA" id="ARBA00022771"/>
    </source>
</evidence>
<dbReference type="InterPro" id="IPR017907">
    <property type="entry name" value="Znf_RING_CS"/>
</dbReference>
<dbReference type="RefSeq" id="XP_051610363.1">
    <property type="nucleotide sequence ID" value="XM_051750299.1"/>
</dbReference>
<gene>
    <name evidence="13" type="ORF">KGF57_001125</name>
</gene>
<feature type="domain" description="RING-type" evidence="11">
    <location>
        <begin position="164"/>
        <end position="206"/>
    </location>
</feature>
<dbReference type="InterPro" id="IPR045840">
    <property type="entry name" value="Ariadne"/>
</dbReference>
<dbReference type="SUPFAM" id="SSF57850">
    <property type="entry name" value="RING/U-box"/>
    <property type="match status" value="2"/>
</dbReference>
<keyword evidence="14" id="KW-1185">Reference proteome</keyword>
<feature type="domain" description="RING-type" evidence="12">
    <location>
        <begin position="160"/>
        <end position="390"/>
    </location>
</feature>
<evidence type="ECO:0000256" key="10">
    <source>
        <dbReference type="SAM" id="MobiDB-lite"/>
    </source>
</evidence>
<dbReference type="CDD" id="cd20360">
    <property type="entry name" value="Rcat_RBR_TRIAD1"/>
    <property type="match status" value="1"/>
</dbReference>
<keyword evidence="6 9" id="KW-0863">Zinc-finger</keyword>
<dbReference type="PROSITE" id="PS00518">
    <property type="entry name" value="ZF_RING_1"/>
    <property type="match status" value="1"/>
</dbReference>